<dbReference type="Pfam" id="PF01740">
    <property type="entry name" value="STAS"/>
    <property type="match status" value="1"/>
</dbReference>
<accession>A0ABQ1NJX9</accession>
<organism evidence="3 4">
    <name type="scientific">Thalassobacillus devorans</name>
    <dbReference type="NCBI Taxonomy" id="279813"/>
    <lineage>
        <taxon>Bacteria</taxon>
        <taxon>Bacillati</taxon>
        <taxon>Bacillota</taxon>
        <taxon>Bacilli</taxon>
        <taxon>Bacillales</taxon>
        <taxon>Bacillaceae</taxon>
        <taxon>Thalassobacillus</taxon>
    </lineage>
</organism>
<dbReference type="InterPro" id="IPR051932">
    <property type="entry name" value="Bact_StressResp_Reg"/>
</dbReference>
<keyword evidence="4" id="KW-1185">Reference proteome</keyword>
<name>A0ABQ1NJX9_9BACI</name>
<feature type="domain" description="STAS" evidence="2">
    <location>
        <begin position="162"/>
        <end position="273"/>
    </location>
</feature>
<evidence type="ECO:0000313" key="3">
    <source>
        <dbReference type="EMBL" id="GGC79030.1"/>
    </source>
</evidence>
<dbReference type="Proteomes" id="UP000619534">
    <property type="component" value="Unassembled WGS sequence"/>
</dbReference>
<comment type="caution">
    <text evidence="3">The sequence shown here is derived from an EMBL/GenBank/DDBJ whole genome shotgun (WGS) entry which is preliminary data.</text>
</comment>
<dbReference type="PANTHER" id="PTHR33745:SF3">
    <property type="entry name" value="RSBT CO-ANTAGONIST PROTEIN RSBRC"/>
    <property type="match status" value="1"/>
</dbReference>
<dbReference type="InterPro" id="IPR036513">
    <property type="entry name" value="STAS_dom_sf"/>
</dbReference>
<dbReference type="Gene3D" id="3.30.750.24">
    <property type="entry name" value="STAS domain"/>
    <property type="match status" value="1"/>
</dbReference>
<sequence length="278" mass="31591">MIDRQNGVRELISEKVISQKSQLRENLRLHKEDYQGNIANNAEDLVQWRGDLIELYAETIVLDLEESDKKVTEWGDKASDFLVNIQMPLDLAIEEIRYYRNMIGEIIRDTGEKESLPIRDFYDLVSSFDLVVDQVVEIISVSYMKKYNQKMYASQTEINELSVPIIEITESVAVLPLVGAIDTARAQLLMDHALSESSNNDYDYFIIDVSGVPVIDTMVADQIFKVIRGLKLIGVEVKMSGVRPEIAQTMVQLGVDFEDTLSFSSLHRALDYIGFGLK</sequence>
<dbReference type="PROSITE" id="PS50801">
    <property type="entry name" value="STAS"/>
    <property type="match status" value="1"/>
</dbReference>
<evidence type="ECO:0000256" key="1">
    <source>
        <dbReference type="ARBA" id="ARBA00022553"/>
    </source>
</evidence>
<gene>
    <name evidence="3" type="primary">rsbRD</name>
    <name evidence="3" type="ORF">GCM10007216_06900</name>
</gene>
<dbReference type="RefSeq" id="WP_062445384.1">
    <property type="nucleotide sequence ID" value="NZ_BMCJ01000001.1"/>
</dbReference>
<dbReference type="InterPro" id="IPR002645">
    <property type="entry name" value="STAS_dom"/>
</dbReference>
<evidence type="ECO:0000259" key="2">
    <source>
        <dbReference type="PROSITE" id="PS50801"/>
    </source>
</evidence>
<dbReference type="PANTHER" id="PTHR33745">
    <property type="entry name" value="RSBT ANTAGONIST PROTEIN RSBS-RELATED"/>
    <property type="match status" value="1"/>
</dbReference>
<keyword evidence="1" id="KW-0597">Phosphoprotein</keyword>
<dbReference type="CDD" id="cd07041">
    <property type="entry name" value="STAS_RsbR_RsbS_like"/>
    <property type="match status" value="1"/>
</dbReference>
<protein>
    <submittedName>
        <fullName evidence="3">RsbT co-antagonist protein RsbRD</fullName>
    </submittedName>
</protein>
<proteinExistence type="predicted"/>
<reference evidence="4" key="1">
    <citation type="journal article" date="2019" name="Int. J. Syst. Evol. Microbiol.">
        <title>The Global Catalogue of Microorganisms (GCM) 10K type strain sequencing project: providing services to taxonomists for standard genome sequencing and annotation.</title>
        <authorList>
            <consortium name="The Broad Institute Genomics Platform"/>
            <consortium name="The Broad Institute Genome Sequencing Center for Infectious Disease"/>
            <person name="Wu L."/>
            <person name="Ma J."/>
        </authorList>
    </citation>
    <scope>NUCLEOTIDE SEQUENCE [LARGE SCALE GENOMIC DNA]</scope>
    <source>
        <strain evidence="4">CCM 7282</strain>
    </source>
</reference>
<evidence type="ECO:0000313" key="4">
    <source>
        <dbReference type="Proteomes" id="UP000619534"/>
    </source>
</evidence>
<dbReference type="SUPFAM" id="SSF52091">
    <property type="entry name" value="SpoIIaa-like"/>
    <property type="match status" value="1"/>
</dbReference>
<dbReference type="EMBL" id="BMCJ01000001">
    <property type="protein sequence ID" value="GGC79030.1"/>
    <property type="molecule type" value="Genomic_DNA"/>
</dbReference>